<proteinExistence type="predicted"/>
<evidence type="ECO:0000313" key="2">
    <source>
        <dbReference type="EMBL" id="MBK8522759.1"/>
    </source>
</evidence>
<feature type="region of interest" description="Disordered" evidence="1">
    <location>
        <begin position="1"/>
        <end position="54"/>
    </location>
</feature>
<protein>
    <recommendedName>
        <fullName evidence="4">Chemotaxis protein CheZ</fullName>
    </recommendedName>
</protein>
<sequence>MTTKPTSKTKAAPARSAATASSKAAAKPVQKAAPKKAVRKSASTRKKSDSSHVLDELKGLARQLKEAAKGLNKKAAQNPRAVSSILGSVERMTADAANKSLSEAEAAKLLVGATLDSLSKNWSRQDIEASLKLITGHLTNIIVAQEFQDLAGQSLRKAMKALVGAIIVVEGGGPTEEKRLSQLEIDGLLSDLMP</sequence>
<evidence type="ECO:0000313" key="3">
    <source>
        <dbReference type="Proteomes" id="UP000886689"/>
    </source>
</evidence>
<name>A0A9D7JZW4_9PROT</name>
<evidence type="ECO:0008006" key="4">
    <source>
        <dbReference type="Google" id="ProtNLM"/>
    </source>
</evidence>
<dbReference type="AlphaFoldDB" id="A0A9D7JZW4"/>
<comment type="caution">
    <text evidence="2">The sequence shown here is derived from an EMBL/GenBank/DDBJ whole genome shotgun (WGS) entry which is preliminary data.</text>
</comment>
<dbReference type="Proteomes" id="UP000886689">
    <property type="component" value="Unassembled WGS sequence"/>
</dbReference>
<evidence type="ECO:0000256" key="1">
    <source>
        <dbReference type="SAM" id="MobiDB-lite"/>
    </source>
</evidence>
<organism evidence="2 3">
    <name type="scientific">Candidatus Proximibacter danicus</name>
    <dbReference type="NCBI Taxonomy" id="2954365"/>
    <lineage>
        <taxon>Bacteria</taxon>
        <taxon>Pseudomonadati</taxon>
        <taxon>Pseudomonadota</taxon>
        <taxon>Betaproteobacteria</taxon>
        <taxon>Candidatus Proximibacter</taxon>
    </lineage>
</organism>
<dbReference type="EMBL" id="JADJUC010000001">
    <property type="protein sequence ID" value="MBK8522759.1"/>
    <property type="molecule type" value="Genomic_DNA"/>
</dbReference>
<accession>A0A9D7JZW4</accession>
<feature type="compositionally biased region" description="Basic residues" evidence="1">
    <location>
        <begin position="33"/>
        <end position="45"/>
    </location>
</feature>
<dbReference type="Gene3D" id="1.10.287.500">
    <property type="entry name" value="Helix hairpin bin"/>
    <property type="match status" value="1"/>
</dbReference>
<gene>
    <name evidence="2" type="ORF">IPL58_00660</name>
</gene>
<feature type="compositionally biased region" description="Low complexity" evidence="1">
    <location>
        <begin position="1"/>
        <end position="32"/>
    </location>
</feature>
<reference evidence="2" key="1">
    <citation type="submission" date="2020-10" db="EMBL/GenBank/DDBJ databases">
        <title>Connecting structure to function with the recovery of over 1000 high-quality activated sludge metagenome-assembled genomes encoding full-length rRNA genes using long-read sequencing.</title>
        <authorList>
            <person name="Singleton C.M."/>
            <person name="Petriglieri F."/>
            <person name="Kristensen J.M."/>
            <person name="Kirkegaard R.H."/>
            <person name="Michaelsen T.Y."/>
            <person name="Andersen M.H."/>
            <person name="Karst S.M."/>
            <person name="Dueholm M.S."/>
            <person name="Nielsen P.H."/>
            <person name="Albertsen M."/>
        </authorList>
    </citation>
    <scope>NUCLEOTIDE SEQUENCE</scope>
    <source>
        <strain evidence="2">Hirt_18-Q3-R61-65_BATAC.395</strain>
    </source>
</reference>
<dbReference type="SUPFAM" id="SSF75708">
    <property type="entry name" value="Chemotaxis phosphatase CheZ"/>
    <property type="match status" value="1"/>
</dbReference>